<comment type="caution">
    <text evidence="2">Lacks conserved residue(s) required for the propagation of feature annotation.</text>
</comment>
<dbReference type="Pfam" id="PF00648">
    <property type="entry name" value="Peptidase_C2"/>
    <property type="match status" value="1"/>
</dbReference>
<dbReference type="Gene3D" id="3.90.70.10">
    <property type="entry name" value="Cysteine proteinases"/>
    <property type="match status" value="1"/>
</dbReference>
<dbReference type="OrthoDB" id="424753at2759"/>
<evidence type="ECO:0000313" key="5">
    <source>
        <dbReference type="EnsemblMetazoa" id="ASIC018258-PA"/>
    </source>
</evidence>
<dbReference type="PANTHER" id="PTHR10183">
    <property type="entry name" value="CALPAIN"/>
    <property type="match status" value="1"/>
</dbReference>
<dbReference type="Proteomes" id="UP000030765">
    <property type="component" value="Unassembled WGS sequence"/>
</dbReference>
<comment type="similarity">
    <text evidence="1">Belongs to the peptidase C2 family.</text>
</comment>
<dbReference type="GO" id="GO:0006508">
    <property type="term" value="P:proteolysis"/>
    <property type="evidence" value="ECO:0007669"/>
    <property type="project" value="InterPro"/>
</dbReference>
<dbReference type="PRINTS" id="PR00704">
    <property type="entry name" value="CALPAIN"/>
</dbReference>
<keyword evidence="6" id="KW-1185">Reference proteome</keyword>
<proteinExistence type="inferred from homology"/>
<gene>
    <name evidence="4" type="ORF">ZHAS_00018258</name>
</gene>
<dbReference type="VEuPathDB" id="VectorBase:ASIC018258"/>
<accession>A0A084WIZ9</accession>
<dbReference type="STRING" id="74873.A0A084WIZ9"/>
<dbReference type="Gene3D" id="2.60.120.380">
    <property type="match status" value="1"/>
</dbReference>
<dbReference type="EMBL" id="ATLV01023958">
    <property type="status" value="NOT_ANNOTATED_CDS"/>
    <property type="molecule type" value="Genomic_DNA"/>
</dbReference>
<protein>
    <submittedName>
        <fullName evidence="4">AGAP012069-PA-like protein</fullName>
    </submittedName>
</protein>
<evidence type="ECO:0000256" key="1">
    <source>
        <dbReference type="ARBA" id="ARBA00007623"/>
    </source>
</evidence>
<dbReference type="InterPro" id="IPR022684">
    <property type="entry name" value="Calpain_cysteine_protease"/>
</dbReference>
<name>A0A084WIZ9_ANOSI</name>
<evidence type="ECO:0000313" key="6">
    <source>
        <dbReference type="Proteomes" id="UP000030765"/>
    </source>
</evidence>
<organism evidence="4">
    <name type="scientific">Anopheles sinensis</name>
    <name type="common">Mosquito</name>
    <dbReference type="NCBI Taxonomy" id="74873"/>
    <lineage>
        <taxon>Eukaryota</taxon>
        <taxon>Metazoa</taxon>
        <taxon>Ecdysozoa</taxon>
        <taxon>Arthropoda</taxon>
        <taxon>Hexapoda</taxon>
        <taxon>Insecta</taxon>
        <taxon>Pterygota</taxon>
        <taxon>Neoptera</taxon>
        <taxon>Endopterygota</taxon>
        <taxon>Diptera</taxon>
        <taxon>Nematocera</taxon>
        <taxon>Culicoidea</taxon>
        <taxon>Culicidae</taxon>
        <taxon>Anophelinae</taxon>
        <taxon>Anopheles</taxon>
    </lineage>
</organism>
<dbReference type="GO" id="GO:0004198">
    <property type="term" value="F:calcium-dependent cysteine-type endopeptidase activity"/>
    <property type="evidence" value="ECO:0007669"/>
    <property type="project" value="InterPro"/>
</dbReference>
<dbReference type="InterPro" id="IPR036213">
    <property type="entry name" value="Calpain_III_sf"/>
</dbReference>
<dbReference type="EMBL" id="KE525347">
    <property type="protein sequence ID" value="KFB50193.1"/>
    <property type="molecule type" value="Genomic_DNA"/>
</dbReference>
<dbReference type="InterPro" id="IPR038765">
    <property type="entry name" value="Papain-like_cys_pep_sf"/>
</dbReference>
<dbReference type="Pfam" id="PF01067">
    <property type="entry name" value="Calpain_III"/>
    <property type="match status" value="1"/>
</dbReference>
<dbReference type="InterPro" id="IPR001300">
    <property type="entry name" value="Peptidase_C2_calpain_cat"/>
</dbReference>
<dbReference type="PANTHER" id="PTHR10183:SF433">
    <property type="entry name" value="CALPAIN-A-RELATED"/>
    <property type="match status" value="1"/>
</dbReference>
<dbReference type="PROSITE" id="PS50203">
    <property type="entry name" value="CALPAIN_CAT"/>
    <property type="match status" value="1"/>
</dbReference>
<dbReference type="SMART" id="SM00720">
    <property type="entry name" value="calpain_III"/>
    <property type="match status" value="1"/>
</dbReference>
<dbReference type="VEuPathDB" id="VectorBase:ASIS013765"/>
<dbReference type="AlphaFoldDB" id="A0A084WIZ9"/>
<evidence type="ECO:0000259" key="3">
    <source>
        <dbReference type="PROSITE" id="PS50203"/>
    </source>
</evidence>
<sequence>MKLFTTVERSLQQNCLITTSTRERPELKKVNIFGGHEYTVTKVANEWNGEWSDKSAKWKTVSDERIKKLNIVKEDGEFWMDIKHFVNYFDDISICYQSANDFAASQNQEESFWTTVCQHGEWIREFTAGGSDKETFYRNPQYLLTIEDPRSNELNDEDSSYPEKSFNTIVGLMQKHSRVLGRGNISVSAAIFPVPAGMDVTQHPMPKSFFDNSKAIKNNYSGMKRETIFNHSLSAGKYVLVPHTWKPQQEAEFFLRVFSEAAITMTCMKQIDEA</sequence>
<dbReference type="GO" id="GO:0005737">
    <property type="term" value="C:cytoplasm"/>
    <property type="evidence" value="ECO:0007669"/>
    <property type="project" value="TreeGrafter"/>
</dbReference>
<dbReference type="InterPro" id="IPR022683">
    <property type="entry name" value="Calpain_III"/>
</dbReference>
<dbReference type="EnsemblMetazoa" id="ASIC018258-RA">
    <property type="protein sequence ID" value="ASIC018258-PA"/>
    <property type="gene ID" value="ASIC018258"/>
</dbReference>
<dbReference type="SUPFAM" id="SSF54001">
    <property type="entry name" value="Cysteine proteinases"/>
    <property type="match status" value="1"/>
</dbReference>
<feature type="domain" description="Calpain catalytic" evidence="3">
    <location>
        <begin position="46"/>
        <end position="98"/>
    </location>
</feature>
<reference evidence="5" key="2">
    <citation type="submission" date="2020-05" db="UniProtKB">
        <authorList>
            <consortium name="EnsemblMetazoa"/>
        </authorList>
    </citation>
    <scope>IDENTIFICATION</scope>
</reference>
<evidence type="ECO:0000313" key="4">
    <source>
        <dbReference type="EMBL" id="KFB50193.1"/>
    </source>
</evidence>
<dbReference type="InterPro" id="IPR022682">
    <property type="entry name" value="Calpain_domain_III"/>
</dbReference>
<reference evidence="4 6" key="1">
    <citation type="journal article" date="2014" name="BMC Genomics">
        <title>Genome sequence of Anopheles sinensis provides insight into genetics basis of mosquito competence for malaria parasites.</title>
        <authorList>
            <person name="Zhou D."/>
            <person name="Zhang D."/>
            <person name="Ding G."/>
            <person name="Shi L."/>
            <person name="Hou Q."/>
            <person name="Ye Y."/>
            <person name="Xu Y."/>
            <person name="Zhou H."/>
            <person name="Xiong C."/>
            <person name="Li S."/>
            <person name="Yu J."/>
            <person name="Hong S."/>
            <person name="Yu X."/>
            <person name="Zou P."/>
            <person name="Chen C."/>
            <person name="Chang X."/>
            <person name="Wang W."/>
            <person name="Lv Y."/>
            <person name="Sun Y."/>
            <person name="Ma L."/>
            <person name="Shen B."/>
            <person name="Zhu C."/>
        </authorList>
    </citation>
    <scope>NUCLEOTIDE SEQUENCE [LARGE SCALE GENOMIC DNA]</scope>
</reference>
<evidence type="ECO:0000256" key="2">
    <source>
        <dbReference type="PROSITE-ProRule" id="PRU00239"/>
    </source>
</evidence>
<dbReference type="SUPFAM" id="SSF49758">
    <property type="entry name" value="Calpain large subunit, middle domain (domain III)"/>
    <property type="match status" value="1"/>
</dbReference>